<dbReference type="STRING" id="1076935.U4LNX7"/>
<evidence type="ECO:0000313" key="2">
    <source>
        <dbReference type="Proteomes" id="UP000018144"/>
    </source>
</evidence>
<dbReference type="Proteomes" id="UP000018144">
    <property type="component" value="Unassembled WGS sequence"/>
</dbReference>
<accession>U4LNX7</accession>
<dbReference type="PANTHER" id="PTHR43591:SF10">
    <property type="entry name" value="ABC TRANSMEMBRANE TYPE-1 DOMAIN-CONTAINING PROTEIN-RELATED"/>
    <property type="match status" value="1"/>
</dbReference>
<keyword evidence="1" id="KW-0489">Methyltransferase</keyword>
<keyword evidence="1" id="KW-0808">Transferase</keyword>
<dbReference type="EMBL" id="HF936373">
    <property type="protein sequence ID" value="CCX16289.1"/>
    <property type="molecule type" value="Genomic_DNA"/>
</dbReference>
<name>U4LNX7_PYROM</name>
<reference evidence="1 2" key="1">
    <citation type="journal article" date="2013" name="PLoS Genet.">
        <title>The genome and development-dependent transcriptomes of Pyronema confluens: a window into fungal evolution.</title>
        <authorList>
            <person name="Traeger S."/>
            <person name="Altegoer F."/>
            <person name="Freitag M."/>
            <person name="Gabaldon T."/>
            <person name="Kempken F."/>
            <person name="Kumar A."/>
            <person name="Marcet-Houben M."/>
            <person name="Poggeler S."/>
            <person name="Stajich J.E."/>
            <person name="Nowrousian M."/>
        </authorList>
    </citation>
    <scope>NUCLEOTIDE SEQUENCE [LARGE SCALE GENOMIC DNA]</scope>
    <source>
        <strain evidence="2">CBS 100304</strain>
        <tissue evidence="1">Vegetative mycelium</tissue>
    </source>
</reference>
<dbReference type="CDD" id="cd02440">
    <property type="entry name" value="AdoMet_MTases"/>
    <property type="match status" value="1"/>
</dbReference>
<gene>
    <name evidence="1" type="ORF">PCON_02885</name>
</gene>
<dbReference type="OrthoDB" id="2013972at2759"/>
<dbReference type="PANTHER" id="PTHR43591">
    <property type="entry name" value="METHYLTRANSFERASE"/>
    <property type="match status" value="1"/>
</dbReference>
<dbReference type="GO" id="GO:0032259">
    <property type="term" value="P:methylation"/>
    <property type="evidence" value="ECO:0007669"/>
    <property type="project" value="UniProtKB-KW"/>
</dbReference>
<proteinExistence type="predicted"/>
<dbReference type="InterPro" id="IPR029063">
    <property type="entry name" value="SAM-dependent_MTases_sf"/>
</dbReference>
<dbReference type="AlphaFoldDB" id="U4LNX7"/>
<dbReference type="Gene3D" id="3.40.50.150">
    <property type="entry name" value="Vaccinia Virus protein VP39"/>
    <property type="match status" value="2"/>
</dbReference>
<evidence type="ECO:0000313" key="1">
    <source>
        <dbReference type="EMBL" id="CCX16289.1"/>
    </source>
</evidence>
<organism evidence="1 2">
    <name type="scientific">Pyronema omphalodes (strain CBS 100304)</name>
    <name type="common">Pyronema confluens</name>
    <dbReference type="NCBI Taxonomy" id="1076935"/>
    <lineage>
        <taxon>Eukaryota</taxon>
        <taxon>Fungi</taxon>
        <taxon>Dikarya</taxon>
        <taxon>Ascomycota</taxon>
        <taxon>Pezizomycotina</taxon>
        <taxon>Pezizomycetes</taxon>
        <taxon>Pezizales</taxon>
        <taxon>Pyronemataceae</taxon>
        <taxon>Pyronema</taxon>
    </lineage>
</organism>
<dbReference type="SUPFAM" id="SSF53335">
    <property type="entry name" value="S-adenosyl-L-methionine-dependent methyltransferases"/>
    <property type="match status" value="1"/>
</dbReference>
<dbReference type="GO" id="GO:0008168">
    <property type="term" value="F:methyltransferase activity"/>
    <property type="evidence" value="ECO:0007669"/>
    <property type="project" value="UniProtKB-KW"/>
</dbReference>
<dbReference type="Pfam" id="PF13489">
    <property type="entry name" value="Methyltransf_23"/>
    <property type="match status" value="1"/>
</dbReference>
<protein>
    <submittedName>
        <fullName evidence="1">Similar to tRNA1(Val) (Adenine(37)-N6)-methyltransferase acc. no. Q87SB8</fullName>
    </submittedName>
</protein>
<sequence length="258" mass="28613">MVVDNSKYSKEIELADEGANDFESSGFDTSTASLSSSINEYIMENGRLYHAYFGTDKNLMPTDEKEQDRLDMHHEIMSGIMGGKIYMAPLEHPARILDIGTGTGIWAIDMADRFPDAEVIGTDLSRNVSQAVGNWPKVMSEMYRCTKPGGYCELAELGIDLFSDDNTIGPNFAEWVALLCEALKKMNRPQATAEALKQHLEEAGFVDVEVVTEKQPFGLWPKEKHMKTVGVMVMLNAEAGAEAYIWNGTVYYGSWNGG</sequence>
<keyword evidence="2" id="KW-1185">Reference proteome</keyword>